<sequence length="381" mass="39616">MSPSSPVGGKPPSYEPVPSVDIDEKAAIQTPKDLEDGQPQPRRKTMTFCRRAMLVLGLTWLVLTGVAMAGPHPRWKMPCHQAEGQQEVADASRDSSFSTLLNAASPKSLHDLLHRYFPEKFQDGVWPSERDAVAAVHQANAALATSIVQLAKRDANSTSIETSTSVPEPEPTASTSSSSVPPVETTITTTTTTAPTSTSVITPSSKPSPTPTPEPTPTTQPGTSLTSPTGNTLPPDDPSSSVPRTTVGASSTSMASSSSSSLSSSSSSQVLSSAVDGETTLTTSTILPDEETSTSTPPPNTSNTRRTSSSIVTTFTQTSNGNVITVTSTTFVYDIPVETTPAGAEEPTVTPSLQNGALGMQKQQKGSLLAGVIAAMGMFLI</sequence>
<feature type="compositionally biased region" description="Pro residues" evidence="1">
    <location>
        <begin position="206"/>
        <end position="218"/>
    </location>
</feature>
<feature type="compositionally biased region" description="Low complexity" evidence="1">
    <location>
        <begin position="250"/>
        <end position="273"/>
    </location>
</feature>
<evidence type="ECO:0000256" key="2">
    <source>
        <dbReference type="SAM" id="Phobius"/>
    </source>
</evidence>
<evidence type="ECO:0000313" key="4">
    <source>
        <dbReference type="Proteomes" id="UP001322138"/>
    </source>
</evidence>
<feature type="region of interest" description="Disordered" evidence="1">
    <location>
        <begin position="1"/>
        <end position="43"/>
    </location>
</feature>
<dbReference type="RefSeq" id="XP_062735532.1">
    <property type="nucleotide sequence ID" value="XM_062876891.1"/>
</dbReference>
<reference evidence="3 4" key="1">
    <citation type="journal article" date="2023" name="bioRxiv">
        <title>High-quality genome assemblies of four members of thePodospora anserinaspecies complex.</title>
        <authorList>
            <person name="Ament-Velasquez S.L."/>
            <person name="Vogan A.A."/>
            <person name="Wallerman O."/>
            <person name="Hartmann F."/>
            <person name="Gautier V."/>
            <person name="Silar P."/>
            <person name="Giraud T."/>
            <person name="Johannesson H."/>
        </authorList>
    </citation>
    <scope>NUCLEOTIDE SEQUENCE [LARGE SCALE GENOMIC DNA]</scope>
    <source>
        <strain evidence="3 4">CBS 112042</strain>
    </source>
</reference>
<feature type="transmembrane region" description="Helical" evidence="2">
    <location>
        <begin position="52"/>
        <end position="70"/>
    </location>
</feature>
<feature type="compositionally biased region" description="Low complexity" evidence="1">
    <location>
        <begin position="158"/>
        <end position="205"/>
    </location>
</feature>
<feature type="compositionally biased region" description="Low complexity" evidence="1">
    <location>
        <begin position="1"/>
        <end position="12"/>
    </location>
</feature>
<proteinExistence type="predicted"/>
<dbReference type="Proteomes" id="UP001322138">
    <property type="component" value="Unassembled WGS sequence"/>
</dbReference>
<evidence type="ECO:0000256" key="1">
    <source>
        <dbReference type="SAM" id="MobiDB-lite"/>
    </source>
</evidence>
<protein>
    <submittedName>
        <fullName evidence="3">Uncharacterized protein</fullName>
    </submittedName>
</protein>
<dbReference type="GeneID" id="87896373"/>
<keyword evidence="2" id="KW-0472">Membrane</keyword>
<keyword evidence="2" id="KW-1133">Transmembrane helix</keyword>
<accession>A0ABR0FRH4</accession>
<comment type="caution">
    <text evidence="3">The sequence shown here is derived from an EMBL/GenBank/DDBJ whole genome shotgun (WGS) entry which is preliminary data.</text>
</comment>
<keyword evidence="4" id="KW-1185">Reference proteome</keyword>
<feature type="compositionally biased region" description="Polar residues" evidence="1">
    <location>
        <begin position="220"/>
        <end position="249"/>
    </location>
</feature>
<name>A0ABR0FRH4_9PEZI</name>
<keyword evidence="2" id="KW-0812">Transmembrane</keyword>
<feature type="region of interest" description="Disordered" evidence="1">
    <location>
        <begin position="158"/>
        <end position="310"/>
    </location>
</feature>
<evidence type="ECO:0000313" key="3">
    <source>
        <dbReference type="EMBL" id="KAK4646556.1"/>
    </source>
</evidence>
<organism evidence="3 4">
    <name type="scientific">Podospora bellae-mahoneyi</name>
    <dbReference type="NCBI Taxonomy" id="2093777"/>
    <lineage>
        <taxon>Eukaryota</taxon>
        <taxon>Fungi</taxon>
        <taxon>Dikarya</taxon>
        <taxon>Ascomycota</taxon>
        <taxon>Pezizomycotina</taxon>
        <taxon>Sordariomycetes</taxon>
        <taxon>Sordariomycetidae</taxon>
        <taxon>Sordariales</taxon>
        <taxon>Podosporaceae</taxon>
        <taxon>Podospora</taxon>
    </lineage>
</organism>
<dbReference type="EMBL" id="JAFFGZ010000004">
    <property type="protein sequence ID" value="KAK4646556.1"/>
    <property type="molecule type" value="Genomic_DNA"/>
</dbReference>
<feature type="compositionally biased region" description="Low complexity" evidence="1">
    <location>
        <begin position="301"/>
        <end position="310"/>
    </location>
</feature>
<gene>
    <name evidence="3" type="ORF">QC761_211585</name>
</gene>